<dbReference type="InterPro" id="IPR001604">
    <property type="entry name" value="Endo_G_ENPP1-like_dom"/>
</dbReference>
<evidence type="ECO:0000256" key="1">
    <source>
        <dbReference type="ARBA" id="ARBA00010052"/>
    </source>
</evidence>
<comment type="caution">
    <text evidence="7">The sequence shown here is derived from an EMBL/GenBank/DDBJ whole genome shotgun (WGS) entry which is preliminary data.</text>
</comment>
<keyword evidence="7" id="KW-0378">Hydrolase</keyword>
<dbReference type="GO" id="GO:0004519">
    <property type="term" value="F:endonuclease activity"/>
    <property type="evidence" value="ECO:0007669"/>
    <property type="project" value="UniProtKB-KW"/>
</dbReference>
<evidence type="ECO:0000256" key="3">
    <source>
        <dbReference type="PIRSR" id="PIRSR640255-2"/>
    </source>
</evidence>
<dbReference type="STRING" id="10195.A0A3M7Q6M4"/>
<feature type="signal peptide" evidence="4">
    <location>
        <begin position="1"/>
        <end position="18"/>
    </location>
</feature>
<keyword evidence="4" id="KW-0732">Signal</keyword>
<dbReference type="SMART" id="SM00892">
    <property type="entry name" value="Endonuclease_NS"/>
    <property type="match status" value="1"/>
</dbReference>
<evidence type="ECO:0000259" key="5">
    <source>
        <dbReference type="SMART" id="SM00477"/>
    </source>
</evidence>
<dbReference type="PANTHER" id="PTHR13966">
    <property type="entry name" value="ENDONUCLEASE RELATED"/>
    <property type="match status" value="1"/>
</dbReference>
<dbReference type="AlphaFoldDB" id="A0A3M7Q6M4"/>
<sequence>MFFKIFPLLILVQSSIQSEFFFTNNSPFKSVFKREYSLFDVWVDCAERIPVLFHYTAEKDNGSLPRSSNFALDPEVSRNCQQLKYSTYYKSGYDLGHMVPANHLDHSEQAIMESNFMTNINPQYSTLNRGAWLLSEEIIECLRDVDTLRVYGGAIMGNNVTNDLFISTHEIEAKSGFILHNFSEDQKEMKQSVSWSIPTGCDYS</sequence>
<evidence type="ECO:0000256" key="4">
    <source>
        <dbReference type="SAM" id="SignalP"/>
    </source>
</evidence>
<dbReference type="EMBL" id="REGN01007196">
    <property type="protein sequence ID" value="RNA07003.1"/>
    <property type="molecule type" value="Genomic_DNA"/>
</dbReference>
<reference evidence="7 8" key="1">
    <citation type="journal article" date="2018" name="Sci. Rep.">
        <title>Genomic signatures of local adaptation to the degree of environmental predictability in rotifers.</title>
        <authorList>
            <person name="Franch-Gras L."/>
            <person name="Hahn C."/>
            <person name="Garcia-Roger E.M."/>
            <person name="Carmona M.J."/>
            <person name="Serra M."/>
            <person name="Gomez A."/>
        </authorList>
    </citation>
    <scope>NUCLEOTIDE SEQUENCE [LARGE SCALE GENOMIC DNA]</scope>
    <source>
        <strain evidence="7">HYR1</strain>
    </source>
</reference>
<keyword evidence="7" id="KW-0540">Nuclease</keyword>
<dbReference type="InterPro" id="IPR044929">
    <property type="entry name" value="DNA/RNA_non-sp_Endonuclease_sf"/>
</dbReference>
<dbReference type="PANTHER" id="PTHR13966:SF5">
    <property type="entry name" value="ENDONUCLEASE G, MITOCHONDRIAL"/>
    <property type="match status" value="1"/>
</dbReference>
<name>A0A3M7Q6M4_BRAPC</name>
<feature type="binding site" evidence="3">
    <location>
        <position position="128"/>
    </location>
    <ligand>
        <name>Mg(2+)</name>
        <dbReference type="ChEBI" id="CHEBI:18420"/>
        <note>catalytic</note>
    </ligand>
</feature>
<protein>
    <submittedName>
        <fullName evidence="7">DNA RNA endonuclease NUC1</fullName>
    </submittedName>
</protein>
<evidence type="ECO:0000313" key="8">
    <source>
        <dbReference type="Proteomes" id="UP000276133"/>
    </source>
</evidence>
<proteinExistence type="inferred from homology"/>
<keyword evidence="3" id="KW-0479">Metal-binding</keyword>
<dbReference type="GO" id="GO:0003676">
    <property type="term" value="F:nucleic acid binding"/>
    <property type="evidence" value="ECO:0007669"/>
    <property type="project" value="InterPro"/>
</dbReference>
<dbReference type="SUPFAM" id="SSF54060">
    <property type="entry name" value="His-Me finger endonucleases"/>
    <property type="match status" value="1"/>
</dbReference>
<evidence type="ECO:0000259" key="6">
    <source>
        <dbReference type="SMART" id="SM00892"/>
    </source>
</evidence>
<feature type="domain" description="ENPP1-3/EXOG-like endonuclease/phosphodiesterase" evidence="5">
    <location>
        <begin position="36"/>
        <end position="204"/>
    </location>
</feature>
<feature type="domain" description="DNA/RNA non-specific endonuclease/pyrophosphatase/phosphodiesterase" evidence="6">
    <location>
        <begin position="35"/>
        <end position="189"/>
    </location>
</feature>
<gene>
    <name evidence="7" type="ORF">BpHYR1_046619</name>
</gene>
<dbReference type="GO" id="GO:0016787">
    <property type="term" value="F:hydrolase activity"/>
    <property type="evidence" value="ECO:0007669"/>
    <property type="project" value="InterPro"/>
</dbReference>
<comment type="similarity">
    <text evidence="1">Belongs to the DNA/RNA non-specific endonuclease family.</text>
</comment>
<dbReference type="InterPro" id="IPR044925">
    <property type="entry name" value="His-Me_finger_sf"/>
</dbReference>
<organism evidence="7 8">
    <name type="scientific">Brachionus plicatilis</name>
    <name type="common">Marine rotifer</name>
    <name type="synonym">Brachionus muelleri</name>
    <dbReference type="NCBI Taxonomy" id="10195"/>
    <lineage>
        <taxon>Eukaryota</taxon>
        <taxon>Metazoa</taxon>
        <taxon>Spiralia</taxon>
        <taxon>Gnathifera</taxon>
        <taxon>Rotifera</taxon>
        <taxon>Eurotatoria</taxon>
        <taxon>Monogononta</taxon>
        <taxon>Pseudotrocha</taxon>
        <taxon>Ploima</taxon>
        <taxon>Brachionidae</taxon>
        <taxon>Brachionus</taxon>
    </lineage>
</organism>
<feature type="active site" description="Proton acceptor" evidence="2">
    <location>
        <position position="97"/>
    </location>
</feature>
<feature type="chain" id="PRO_5018235327" evidence="4">
    <location>
        <begin position="19"/>
        <end position="204"/>
    </location>
</feature>
<dbReference type="Proteomes" id="UP000276133">
    <property type="component" value="Unassembled WGS sequence"/>
</dbReference>
<dbReference type="OrthoDB" id="69221at2759"/>
<dbReference type="InterPro" id="IPR040255">
    <property type="entry name" value="Non-specific_endonuclease"/>
</dbReference>
<dbReference type="SMART" id="SM00477">
    <property type="entry name" value="NUC"/>
    <property type="match status" value="1"/>
</dbReference>
<dbReference type="Gene3D" id="3.40.570.10">
    <property type="entry name" value="Extracellular Endonuclease, subunit A"/>
    <property type="match status" value="1"/>
</dbReference>
<dbReference type="Pfam" id="PF01223">
    <property type="entry name" value="Endonuclease_NS"/>
    <property type="match status" value="1"/>
</dbReference>
<keyword evidence="7" id="KW-0255">Endonuclease</keyword>
<accession>A0A3M7Q6M4</accession>
<evidence type="ECO:0000256" key="2">
    <source>
        <dbReference type="PIRSR" id="PIRSR640255-1"/>
    </source>
</evidence>
<keyword evidence="8" id="KW-1185">Reference proteome</keyword>
<dbReference type="InterPro" id="IPR020821">
    <property type="entry name" value="ENPP1-3/EXOG-like_nuc-like"/>
</dbReference>
<evidence type="ECO:0000313" key="7">
    <source>
        <dbReference type="EMBL" id="RNA07003.1"/>
    </source>
</evidence>
<dbReference type="GO" id="GO:0046872">
    <property type="term" value="F:metal ion binding"/>
    <property type="evidence" value="ECO:0007669"/>
    <property type="project" value="UniProtKB-KW"/>
</dbReference>